<dbReference type="CDD" id="cd03801">
    <property type="entry name" value="GT4_PimA-like"/>
    <property type="match status" value="1"/>
</dbReference>
<dbReference type="NCBIfam" id="TIGR03087">
    <property type="entry name" value="stp1"/>
    <property type="match status" value="1"/>
</dbReference>
<proteinExistence type="predicted"/>
<evidence type="ECO:0000313" key="1">
    <source>
        <dbReference type="EMBL" id="UVI38984.1"/>
    </source>
</evidence>
<evidence type="ECO:0000313" key="2">
    <source>
        <dbReference type="Proteomes" id="UP001065265"/>
    </source>
</evidence>
<organism evidence="1 2">
    <name type="scientific">Qipengyuania spongiae</name>
    <dbReference type="NCBI Taxonomy" id="2909673"/>
    <lineage>
        <taxon>Bacteria</taxon>
        <taxon>Pseudomonadati</taxon>
        <taxon>Pseudomonadota</taxon>
        <taxon>Alphaproteobacteria</taxon>
        <taxon>Sphingomonadales</taxon>
        <taxon>Erythrobacteraceae</taxon>
        <taxon>Qipengyuania</taxon>
    </lineage>
</organism>
<accession>A0ABY5SXN5</accession>
<name>A0ABY5SXN5_9SPHN</name>
<dbReference type="SUPFAM" id="SSF53756">
    <property type="entry name" value="UDP-Glycosyltransferase/glycogen phosphorylase"/>
    <property type="match status" value="1"/>
</dbReference>
<keyword evidence="2" id="KW-1185">Reference proteome</keyword>
<dbReference type="Gene3D" id="3.40.50.2000">
    <property type="entry name" value="Glycogen Phosphorylase B"/>
    <property type="match status" value="2"/>
</dbReference>
<gene>
    <name evidence="1" type="ORF">L1F33_12185</name>
</gene>
<dbReference type="EMBL" id="CP092471">
    <property type="protein sequence ID" value="UVI38984.1"/>
    <property type="molecule type" value="Genomic_DNA"/>
</dbReference>
<dbReference type="PANTHER" id="PTHR12526:SF600">
    <property type="entry name" value="GLYCOSYL TRANSFERASE GROUP 1"/>
    <property type="match status" value="1"/>
</dbReference>
<dbReference type="PANTHER" id="PTHR12526">
    <property type="entry name" value="GLYCOSYLTRANSFERASE"/>
    <property type="match status" value="1"/>
</dbReference>
<reference evidence="1" key="1">
    <citation type="submission" date="2022-02" db="EMBL/GenBank/DDBJ databases">
        <title>Qipengyuania spongiae sp. nov., isolated from marine sponge.</title>
        <authorList>
            <person name="Li Z."/>
            <person name="Zhang M."/>
        </authorList>
    </citation>
    <scope>NUCLEOTIDE SEQUENCE</scope>
    <source>
        <strain evidence="1">PHS-Z21</strain>
    </source>
</reference>
<sequence>MGEILFLAHRVPFPPDRGDKIRSHHLLRGLAGIAPVHVGTFADTPGDREQEAVLSNVAASHLVVSRKKPMALAGLEALATGRPVSLTAFADRRLHEWVARTLAERPIDTIFVFSGQMGQYVPDDFPGRVIVDLCDADSAKFGTYAQTAAWPRSALLRREDRLLREEEARLAERADKTLLITAQEKGLFASRLPDPGDARLAALGNGIDANFFDPAYAGEEPTIAARKGPHIVFTGQMDYPPNVAAALRGIARILPLVRRRFPEAEFHVVGRAPARELAAHDGRDGVTIWGEVVDVRPFLLAAAVVIAPLDLARGVQNKVLEAMAMCRPVVASEEAATGIAATDGTHFAIARSDAQMAEEIVALIEDGAKARRMGRMARGFVLREYSWASVHEELRRIVGADANRSGRDAA</sequence>
<dbReference type="RefSeq" id="WP_265558166.1">
    <property type="nucleotide sequence ID" value="NZ_CP092471.1"/>
</dbReference>
<protein>
    <submittedName>
        <fullName evidence="1">TIGR03087 family PEP-CTERM/XrtA system glycosyltransferase</fullName>
    </submittedName>
</protein>
<dbReference type="InterPro" id="IPR017521">
    <property type="entry name" value="Sugar_tfrase_PEP-CTERM_Stp1"/>
</dbReference>
<dbReference type="Proteomes" id="UP001065265">
    <property type="component" value="Chromosome"/>
</dbReference>
<dbReference type="Pfam" id="PF13692">
    <property type="entry name" value="Glyco_trans_1_4"/>
    <property type="match status" value="1"/>
</dbReference>